<sequence>MRLLQRIVSVCLLLVTTIQTMTPCCASVSRLNSCSQKYCYLTQTTVGKTMSQQCQRYSINNSLTPPIKTPHPKPACPYCQSTAIINSAVDAKIQTEAKSHFIAMDSYSIHVQPQHVCSEAIRFPEKNFSQSVAIAQIERLLI</sequence>
<evidence type="ECO:0000313" key="1">
    <source>
        <dbReference type="EMBL" id="VAX41877.1"/>
    </source>
</evidence>
<reference evidence="1" key="1">
    <citation type="submission" date="2018-06" db="EMBL/GenBank/DDBJ databases">
        <authorList>
            <person name="Zhirakovskaya E."/>
        </authorList>
    </citation>
    <scope>NUCLEOTIDE SEQUENCE</scope>
</reference>
<gene>
    <name evidence="1" type="ORF">MNBD_PLANCTO02-3143</name>
</gene>
<dbReference type="EMBL" id="UOGL01000596">
    <property type="protein sequence ID" value="VAX41877.1"/>
    <property type="molecule type" value="Genomic_DNA"/>
</dbReference>
<dbReference type="AlphaFoldDB" id="A0A3B1E8R8"/>
<name>A0A3B1E8R8_9ZZZZ</name>
<organism evidence="1">
    <name type="scientific">hydrothermal vent metagenome</name>
    <dbReference type="NCBI Taxonomy" id="652676"/>
    <lineage>
        <taxon>unclassified sequences</taxon>
        <taxon>metagenomes</taxon>
        <taxon>ecological metagenomes</taxon>
    </lineage>
</organism>
<protein>
    <submittedName>
        <fullName evidence="1">Uncharacterized protein</fullName>
    </submittedName>
</protein>
<proteinExistence type="predicted"/>
<accession>A0A3B1E8R8</accession>